<sequence length="291" mass="32601">MEFYLGTHQPNWAKLPEFAGVPLFISHRRLLGRDKPPRTLPRAVGRVAIDSGGFSYLKDYGDFPDSPAAYATACRRYVEEIGNIIWIAPQDRMCEEAVINGGTFAGQHFVGTHLSVPIHQRQTVDNYLELRTLDADLPFIPVLQGQTRDDYMRCADLYQRAGVCLEECEVVGIGSVCRRQNTMEIGEIFRAFPTLRTHGFGVKIEGIGLYGSAMASSDSMAWSSWGRRRPGCTPSHKTEANCRTWALAWYRRVLEAVDQADADACYQQPSLLEEEIPPWSPSRIRSPQGAS</sequence>
<dbReference type="InterPro" id="IPR055645">
    <property type="entry name" value="DpdA"/>
</dbReference>
<dbReference type="EMBL" id="BOOJ01000052">
    <property type="protein sequence ID" value="GIH95332.1"/>
    <property type="molecule type" value="Genomic_DNA"/>
</dbReference>
<dbReference type="Proteomes" id="UP000619788">
    <property type="component" value="Unassembled WGS sequence"/>
</dbReference>
<evidence type="ECO:0000313" key="2">
    <source>
        <dbReference type="EMBL" id="GIH95332.1"/>
    </source>
</evidence>
<organism evidence="2 3">
    <name type="scientific">Planobispora siamensis</name>
    <dbReference type="NCBI Taxonomy" id="936338"/>
    <lineage>
        <taxon>Bacteria</taxon>
        <taxon>Bacillati</taxon>
        <taxon>Actinomycetota</taxon>
        <taxon>Actinomycetes</taxon>
        <taxon>Streptosporangiales</taxon>
        <taxon>Streptosporangiaceae</taxon>
        <taxon>Planobispora</taxon>
    </lineage>
</organism>
<reference evidence="2 3" key="1">
    <citation type="submission" date="2021-01" db="EMBL/GenBank/DDBJ databases">
        <title>Whole genome shotgun sequence of Planobispora siamensis NBRC 107568.</title>
        <authorList>
            <person name="Komaki H."/>
            <person name="Tamura T."/>
        </authorList>
    </citation>
    <scope>NUCLEOTIDE SEQUENCE [LARGE SCALE GENOMIC DNA]</scope>
    <source>
        <strain evidence="2 3">NBRC 107568</strain>
    </source>
</reference>
<evidence type="ECO:0000259" key="1">
    <source>
        <dbReference type="Pfam" id="PF23859"/>
    </source>
</evidence>
<dbReference type="Pfam" id="PF23859">
    <property type="entry name" value="DpdA"/>
    <property type="match status" value="1"/>
</dbReference>
<dbReference type="AlphaFoldDB" id="A0A8J3SJA4"/>
<name>A0A8J3SJA4_9ACTN</name>
<protein>
    <recommendedName>
        <fullName evidence="1">DeoxyPurine in DNA protein A domain-containing protein</fullName>
    </recommendedName>
</protein>
<gene>
    <name evidence="2" type="ORF">Psi01_59620</name>
</gene>
<proteinExistence type="predicted"/>
<feature type="domain" description="DeoxyPurine in DNA protein A" evidence="1">
    <location>
        <begin position="2"/>
        <end position="261"/>
    </location>
</feature>
<dbReference type="RefSeq" id="WP_204067428.1">
    <property type="nucleotide sequence ID" value="NZ_BOOJ01000052.1"/>
</dbReference>
<evidence type="ECO:0000313" key="3">
    <source>
        <dbReference type="Proteomes" id="UP000619788"/>
    </source>
</evidence>
<comment type="caution">
    <text evidence="2">The sequence shown here is derived from an EMBL/GenBank/DDBJ whole genome shotgun (WGS) entry which is preliminary data.</text>
</comment>
<keyword evidence="3" id="KW-1185">Reference proteome</keyword>
<accession>A0A8J3SJA4</accession>